<dbReference type="HOGENOM" id="CLU_009600_14_1_1"/>
<dbReference type="GeneID" id="27718548"/>
<keyword evidence="4" id="KW-1185">Reference proteome</keyword>
<dbReference type="InterPro" id="IPR036928">
    <property type="entry name" value="AS_sf"/>
</dbReference>
<organism evidence="3 4">
    <name type="scientific">Pseudallescheria apiosperma</name>
    <name type="common">Scedosporium apiospermum</name>
    <dbReference type="NCBI Taxonomy" id="563466"/>
    <lineage>
        <taxon>Eukaryota</taxon>
        <taxon>Fungi</taxon>
        <taxon>Dikarya</taxon>
        <taxon>Ascomycota</taxon>
        <taxon>Pezizomycotina</taxon>
        <taxon>Sordariomycetes</taxon>
        <taxon>Hypocreomycetidae</taxon>
        <taxon>Microascales</taxon>
        <taxon>Microascaceae</taxon>
        <taxon>Scedosporium</taxon>
    </lineage>
</organism>
<dbReference type="PANTHER" id="PTHR42678">
    <property type="entry name" value="AMIDASE"/>
    <property type="match status" value="1"/>
</dbReference>
<sequence>MVSFRKLCVRGALTLWSLSGAAVCQDEEERALPSLRDASIDDLSQGLEQGLFTSVDLVRAYVARIEEVNPELRAVTEINPDALEIAAALDAEREAGKIQGPLHGLPILIKNNIATADRMNNTAGSLALKGAKVPRDSFVAKKLREAGAIILGKANLSQWANFRSDNGTNGWSADGGQVLGAYLEAQDPSGSSSGCGVASDLGLAAACIGTETDGSIISPSQRNNIVGFKPTIGLTSRDLVIPISEHQDTIGPMARTVKDAAYILQAIAGLDKNDNYTSSIPDDGAIPDYLSFLDKGALSGTRLGMPSNILEIFGIANPDHPEGKAFYVAFDVLRIAGATIVSSNFSAFEDPETFDFDLESRVLNADFVTNLAAYLSQLTENPADVHSLADIREFTRSTPAEEYPDRNTAIWDVALDEMGYNNTDPRFQEDLELLRSYGGEGGLLGVIEEHELDAVILPTSVASLFAALAAAPAVSVPMGFYPEDAEVVKNERGMTTQGPGLPIGLSFLGSRFSEAKLFGLAYAYEQRTNIRSTRDPLILPKTELEHCIGRDACEKPRRSRNCATSKRIVKNDVSASQLGIFAKEL</sequence>
<dbReference type="RefSeq" id="XP_016646386.1">
    <property type="nucleotide sequence ID" value="XM_016783186.1"/>
</dbReference>
<gene>
    <name evidence="3" type="ORF">SAPIO_CDS0396</name>
</gene>
<evidence type="ECO:0000259" key="2">
    <source>
        <dbReference type="Pfam" id="PF01425"/>
    </source>
</evidence>
<feature type="chain" id="PRO_5001775822" description="Amidase domain-containing protein" evidence="1">
    <location>
        <begin position="25"/>
        <end position="585"/>
    </location>
</feature>
<evidence type="ECO:0000313" key="4">
    <source>
        <dbReference type="Proteomes" id="UP000028545"/>
    </source>
</evidence>
<name>A0A084GGX5_PSEDA</name>
<dbReference type="Proteomes" id="UP000028545">
    <property type="component" value="Unassembled WGS sequence"/>
</dbReference>
<dbReference type="OMA" id="HANDSWA"/>
<dbReference type="InterPro" id="IPR023631">
    <property type="entry name" value="Amidase_dom"/>
</dbReference>
<feature type="domain" description="Amidase" evidence="2">
    <location>
        <begin position="56"/>
        <end position="517"/>
    </location>
</feature>
<dbReference type="Gene3D" id="3.90.1300.10">
    <property type="entry name" value="Amidase signature (AS) domain"/>
    <property type="match status" value="1"/>
</dbReference>
<comment type="caution">
    <text evidence="3">The sequence shown here is derived from an EMBL/GenBank/DDBJ whole genome shotgun (WGS) entry which is preliminary data.</text>
</comment>
<keyword evidence="1" id="KW-0732">Signal</keyword>
<dbReference type="KEGG" id="sapo:SAPIO_CDS0396"/>
<dbReference type="SUPFAM" id="SSF75304">
    <property type="entry name" value="Amidase signature (AS) enzymes"/>
    <property type="match status" value="1"/>
</dbReference>
<accession>A0A084GGX5</accession>
<dbReference type="AlphaFoldDB" id="A0A084GGX5"/>
<dbReference type="OrthoDB" id="566138at2759"/>
<dbReference type="EMBL" id="JOWA01000022">
    <property type="protein sequence ID" value="KEZ46587.1"/>
    <property type="molecule type" value="Genomic_DNA"/>
</dbReference>
<dbReference type="PANTHER" id="PTHR42678:SF34">
    <property type="entry name" value="OS04G0183300 PROTEIN"/>
    <property type="match status" value="1"/>
</dbReference>
<evidence type="ECO:0000256" key="1">
    <source>
        <dbReference type="SAM" id="SignalP"/>
    </source>
</evidence>
<protein>
    <recommendedName>
        <fullName evidence="2">Amidase domain-containing protein</fullName>
    </recommendedName>
</protein>
<feature type="signal peptide" evidence="1">
    <location>
        <begin position="1"/>
        <end position="24"/>
    </location>
</feature>
<reference evidence="3 4" key="1">
    <citation type="journal article" date="2014" name="Genome Announc.">
        <title>Draft genome sequence of the pathogenic fungus Scedosporium apiospermum.</title>
        <authorList>
            <person name="Vandeputte P."/>
            <person name="Ghamrawi S."/>
            <person name="Rechenmann M."/>
            <person name="Iltis A."/>
            <person name="Giraud S."/>
            <person name="Fleury M."/>
            <person name="Thornton C."/>
            <person name="Delhaes L."/>
            <person name="Meyer W."/>
            <person name="Papon N."/>
            <person name="Bouchara J.P."/>
        </authorList>
    </citation>
    <scope>NUCLEOTIDE SEQUENCE [LARGE SCALE GENOMIC DNA]</scope>
    <source>
        <strain evidence="3 4">IHEM 14462</strain>
    </source>
</reference>
<evidence type="ECO:0000313" key="3">
    <source>
        <dbReference type="EMBL" id="KEZ46587.1"/>
    </source>
</evidence>
<dbReference type="VEuPathDB" id="FungiDB:SAPIO_CDS0396"/>
<proteinExistence type="predicted"/>
<dbReference type="Pfam" id="PF01425">
    <property type="entry name" value="Amidase"/>
    <property type="match status" value="1"/>
</dbReference>